<name>A0AAN8W1U0_9MAGN</name>
<evidence type="ECO:0000256" key="5">
    <source>
        <dbReference type="PROSITE-ProRule" id="PRU00552"/>
    </source>
</evidence>
<dbReference type="InterPro" id="IPR027417">
    <property type="entry name" value="P-loop_NTPase"/>
</dbReference>
<evidence type="ECO:0000256" key="4">
    <source>
        <dbReference type="ARBA" id="ARBA00022840"/>
    </source>
</evidence>
<dbReference type="AlphaFoldDB" id="A0AAN8W1U0"/>
<dbReference type="PANTHER" id="PTHR47959">
    <property type="entry name" value="ATP-DEPENDENT RNA HELICASE RHLE-RELATED"/>
    <property type="match status" value="1"/>
</dbReference>
<dbReference type="PROSITE" id="PS51195">
    <property type="entry name" value="Q_MOTIF"/>
    <property type="match status" value="1"/>
</dbReference>
<evidence type="ECO:0000259" key="9">
    <source>
        <dbReference type="PROSITE" id="PS51195"/>
    </source>
</evidence>
<dbReference type="EMBL" id="JBAMMX010000003">
    <property type="protein sequence ID" value="KAK6944813.1"/>
    <property type="molecule type" value="Genomic_DNA"/>
</dbReference>
<proteinExistence type="inferred from homology"/>
<dbReference type="CDD" id="cd18787">
    <property type="entry name" value="SF2_C_DEAD"/>
    <property type="match status" value="1"/>
</dbReference>
<dbReference type="Pfam" id="PF00270">
    <property type="entry name" value="DEAD"/>
    <property type="match status" value="1"/>
</dbReference>
<accession>A0AAN8W1U0</accession>
<dbReference type="InterPro" id="IPR014001">
    <property type="entry name" value="Helicase_ATP-bd"/>
</dbReference>
<evidence type="ECO:0000259" key="8">
    <source>
        <dbReference type="PROSITE" id="PS51194"/>
    </source>
</evidence>
<dbReference type="SUPFAM" id="SSF52540">
    <property type="entry name" value="P-loop containing nucleoside triphosphate hydrolases"/>
    <property type="match status" value="1"/>
</dbReference>
<dbReference type="Proteomes" id="UP001370490">
    <property type="component" value="Unassembled WGS sequence"/>
</dbReference>
<feature type="domain" description="Helicase C-terminal" evidence="8">
    <location>
        <begin position="261"/>
        <end position="400"/>
    </location>
</feature>
<dbReference type="Pfam" id="PF00271">
    <property type="entry name" value="Helicase_C"/>
    <property type="match status" value="1"/>
</dbReference>
<evidence type="ECO:0000256" key="6">
    <source>
        <dbReference type="RuleBase" id="RU000492"/>
    </source>
</evidence>
<comment type="similarity">
    <text evidence="6">Belongs to the DEAD box helicase family.</text>
</comment>
<feature type="domain" description="DEAD-box RNA helicase Q" evidence="9">
    <location>
        <begin position="53"/>
        <end position="81"/>
    </location>
</feature>
<gene>
    <name evidence="10" type="ORF">RJ641_025915</name>
</gene>
<dbReference type="Gene3D" id="3.40.50.300">
    <property type="entry name" value="P-loop containing nucleotide triphosphate hydrolases"/>
    <property type="match status" value="3"/>
</dbReference>
<evidence type="ECO:0000259" key="7">
    <source>
        <dbReference type="PROSITE" id="PS51192"/>
    </source>
</evidence>
<keyword evidence="11" id="KW-1185">Reference proteome</keyword>
<dbReference type="InterPro" id="IPR001650">
    <property type="entry name" value="Helicase_C-like"/>
</dbReference>
<sequence length="420" mass="46656">GDRERKLSSSASIISTSLRQKVIFFSLSSLHLNRAFDNADWFLRMEADSEEVKSFESLRICQELVEACHNLGWQNPSKIQAEAIPHALDGKDLIGLAQTGSGKTGAFALPILEALLKAPQAFFACVLSPTRELAIQISEQFEALGSSIGVKCAVVGTPGPLVDHLSNTKGFSLRTLKYLVLDEADRLLNMDFEKAINEILNAIPRERRTYLFSATMTKKVHKLQRACLRNPVKIEAASKYSTVDTLKQQYRLVPAKYKDCYLTYILSEMSGSTSMVFTRTCEATCLLALILRNLGLKGIPISVKETCALNKFKAGECNILICTDVASKGLDIPSVDVVINYDIPMNSKDYIHRVGRTARAGRSGLAISLVNQYEVEWYMQIEKLIGKKLPEFPAQEEEVLLLLEQVREAKRISQLSSGIT</sequence>
<feature type="non-terminal residue" evidence="10">
    <location>
        <position position="1"/>
    </location>
</feature>
<dbReference type="InterPro" id="IPR000629">
    <property type="entry name" value="RNA-helicase_DEAD-box_CS"/>
</dbReference>
<dbReference type="GO" id="GO:0005524">
    <property type="term" value="F:ATP binding"/>
    <property type="evidence" value="ECO:0007669"/>
    <property type="project" value="UniProtKB-KW"/>
</dbReference>
<keyword evidence="3 6" id="KW-0347">Helicase</keyword>
<dbReference type="GO" id="GO:0005829">
    <property type="term" value="C:cytosol"/>
    <property type="evidence" value="ECO:0007669"/>
    <property type="project" value="TreeGrafter"/>
</dbReference>
<dbReference type="PANTHER" id="PTHR47959:SF24">
    <property type="entry name" value="ATP-DEPENDENT RNA HELICASE"/>
    <property type="match status" value="1"/>
</dbReference>
<dbReference type="GO" id="GO:0016787">
    <property type="term" value="F:hydrolase activity"/>
    <property type="evidence" value="ECO:0007669"/>
    <property type="project" value="UniProtKB-KW"/>
</dbReference>
<protein>
    <submittedName>
        <fullName evidence="10">DEAD/DEAH box helicase domain</fullName>
    </submittedName>
</protein>
<evidence type="ECO:0000256" key="2">
    <source>
        <dbReference type="ARBA" id="ARBA00022801"/>
    </source>
</evidence>
<evidence type="ECO:0000256" key="1">
    <source>
        <dbReference type="ARBA" id="ARBA00022741"/>
    </source>
</evidence>
<dbReference type="GO" id="GO:0003724">
    <property type="term" value="F:RNA helicase activity"/>
    <property type="evidence" value="ECO:0007669"/>
    <property type="project" value="InterPro"/>
</dbReference>
<dbReference type="PROSITE" id="PS51192">
    <property type="entry name" value="HELICASE_ATP_BIND_1"/>
    <property type="match status" value="1"/>
</dbReference>
<comment type="caution">
    <text evidence="10">The sequence shown here is derived from an EMBL/GenBank/DDBJ whole genome shotgun (WGS) entry which is preliminary data.</text>
</comment>
<feature type="short sequence motif" description="Q motif" evidence="5">
    <location>
        <begin position="53"/>
        <end position="81"/>
    </location>
</feature>
<keyword evidence="2 6" id="KW-0378">Hydrolase</keyword>
<dbReference type="PROSITE" id="PS51194">
    <property type="entry name" value="HELICASE_CTER"/>
    <property type="match status" value="1"/>
</dbReference>
<dbReference type="InterPro" id="IPR014014">
    <property type="entry name" value="RNA_helicase_DEAD_Q_motif"/>
</dbReference>
<dbReference type="SMART" id="SM00490">
    <property type="entry name" value="HELICc"/>
    <property type="match status" value="1"/>
</dbReference>
<organism evidence="10 11">
    <name type="scientific">Dillenia turbinata</name>
    <dbReference type="NCBI Taxonomy" id="194707"/>
    <lineage>
        <taxon>Eukaryota</taxon>
        <taxon>Viridiplantae</taxon>
        <taxon>Streptophyta</taxon>
        <taxon>Embryophyta</taxon>
        <taxon>Tracheophyta</taxon>
        <taxon>Spermatophyta</taxon>
        <taxon>Magnoliopsida</taxon>
        <taxon>eudicotyledons</taxon>
        <taxon>Gunneridae</taxon>
        <taxon>Pentapetalae</taxon>
        <taxon>Dilleniales</taxon>
        <taxon>Dilleniaceae</taxon>
        <taxon>Dillenia</taxon>
    </lineage>
</organism>
<evidence type="ECO:0000256" key="3">
    <source>
        <dbReference type="ARBA" id="ARBA00022806"/>
    </source>
</evidence>
<evidence type="ECO:0000313" key="10">
    <source>
        <dbReference type="EMBL" id="KAK6944813.1"/>
    </source>
</evidence>
<dbReference type="PROSITE" id="PS00039">
    <property type="entry name" value="DEAD_ATP_HELICASE"/>
    <property type="match status" value="1"/>
</dbReference>
<dbReference type="InterPro" id="IPR011545">
    <property type="entry name" value="DEAD/DEAH_box_helicase_dom"/>
</dbReference>
<keyword evidence="1 6" id="KW-0547">Nucleotide-binding</keyword>
<dbReference type="SMART" id="SM00487">
    <property type="entry name" value="DEXDc"/>
    <property type="match status" value="1"/>
</dbReference>
<keyword evidence="4 6" id="KW-0067">ATP-binding</keyword>
<evidence type="ECO:0000313" key="11">
    <source>
        <dbReference type="Proteomes" id="UP001370490"/>
    </source>
</evidence>
<reference evidence="10 11" key="1">
    <citation type="submission" date="2023-12" db="EMBL/GenBank/DDBJ databases">
        <title>A high-quality genome assembly for Dillenia turbinata (Dilleniales).</title>
        <authorList>
            <person name="Chanderbali A."/>
        </authorList>
    </citation>
    <scope>NUCLEOTIDE SEQUENCE [LARGE SCALE GENOMIC DNA]</scope>
    <source>
        <strain evidence="10">LSX21</strain>
        <tissue evidence="10">Leaf</tissue>
    </source>
</reference>
<dbReference type="GO" id="GO:0003676">
    <property type="term" value="F:nucleic acid binding"/>
    <property type="evidence" value="ECO:0007669"/>
    <property type="project" value="InterPro"/>
</dbReference>
<dbReference type="InterPro" id="IPR050079">
    <property type="entry name" value="DEAD_box_RNA_helicase"/>
</dbReference>
<feature type="domain" description="Helicase ATP-binding" evidence="7">
    <location>
        <begin position="84"/>
        <end position="234"/>
    </location>
</feature>